<dbReference type="InterPro" id="IPR012338">
    <property type="entry name" value="Beta-lactam/transpept-like"/>
</dbReference>
<sequence>MPLLTRRNFLSVGTASVAALAASKFTVVDLHAAPKKVKSTPDATLDGFVASYMRAMNAPGMTFGSANKSGTVRVTAYGFDDPDTKQHVTPEQLFHIGSITKSFVALTLLQLREEGKLDFERPVLEYLSWLPIETTFGPVTIHHLLTHTSGLPDSLTLFPSDRNAKSVQAYEPGKKFYYSNLGFDILGHLIEHLDGRSWPSAVKARVIDRVGMTSTFPNILSDQRPHTAKSWIPFYQDRPYPRQGKLAPAGAFQFDDAAGSIASTAKDMSLYAQMLLNQGQVTSGRIVSEESFTLMSKAHIKADEFGPTASYGYGIAVDTLDKHPVLRHTGGMPSFASAILLDLESGNGAFASINAMQGYRPTAVVQFAVQLLNAGPSAKTPPTPPTITDPNVIDNSADYVGSYVTSDGKKVDVAGDKQLFATINGRKIALQHSDGDTFLTDDPEFARYTFAFGRAKAPEKEKGNEKESESKADAKPEEKPKPQPVIELMHGPDWYRNERYTGAIDFKTPESYKALTGYYLADGAFPADAEILIRKGELWLEGGFKLVQIGENEFVPDIGIPERVEFLFIVGGKARLMKFSGIDLARFERT</sequence>
<dbReference type="STRING" id="204669.Acid345_3144"/>
<evidence type="ECO:0000256" key="1">
    <source>
        <dbReference type="SAM" id="MobiDB-lite"/>
    </source>
</evidence>
<dbReference type="PANTHER" id="PTHR46825">
    <property type="entry name" value="D-ALANYL-D-ALANINE-CARBOXYPEPTIDASE/ENDOPEPTIDASE AMPH"/>
    <property type="match status" value="1"/>
</dbReference>
<accession>Q1ILV5</accession>
<protein>
    <submittedName>
        <fullName evidence="4">Beta-lactamase</fullName>
    </submittedName>
</protein>
<dbReference type="AlphaFoldDB" id="Q1ILV5"/>
<dbReference type="PROSITE" id="PS51318">
    <property type="entry name" value="TAT"/>
    <property type="match status" value="1"/>
</dbReference>
<dbReference type="InterPro" id="IPR006311">
    <property type="entry name" value="TAT_signal"/>
</dbReference>
<dbReference type="RefSeq" id="WP_011523944.1">
    <property type="nucleotide sequence ID" value="NC_008009.1"/>
</dbReference>
<dbReference type="HOGENOM" id="CLU_037122_0_0_0"/>
<dbReference type="InterPro" id="IPR001466">
    <property type="entry name" value="Beta-lactam-related"/>
</dbReference>
<gene>
    <name evidence="4" type="ordered locus">Acid345_3144</name>
</gene>
<dbReference type="Gene3D" id="3.40.710.10">
    <property type="entry name" value="DD-peptidase/beta-lactamase superfamily"/>
    <property type="match status" value="1"/>
</dbReference>
<evidence type="ECO:0000259" key="3">
    <source>
        <dbReference type="Pfam" id="PF00144"/>
    </source>
</evidence>
<evidence type="ECO:0000313" key="5">
    <source>
        <dbReference type="Proteomes" id="UP000002432"/>
    </source>
</evidence>
<dbReference type="SUPFAM" id="SSF56601">
    <property type="entry name" value="beta-lactamase/transpeptidase-like"/>
    <property type="match status" value="1"/>
</dbReference>
<dbReference type="PANTHER" id="PTHR46825:SF9">
    <property type="entry name" value="BETA-LACTAMASE-RELATED DOMAIN-CONTAINING PROTEIN"/>
    <property type="match status" value="1"/>
</dbReference>
<keyword evidence="2" id="KW-0732">Signal</keyword>
<dbReference type="KEGG" id="aba:Acid345_3144"/>
<feature type="chain" id="PRO_5004191243" evidence="2">
    <location>
        <begin position="22"/>
        <end position="590"/>
    </location>
</feature>
<proteinExistence type="predicted"/>
<feature type="signal peptide" evidence="2">
    <location>
        <begin position="1"/>
        <end position="21"/>
    </location>
</feature>
<dbReference type="OrthoDB" id="119951at2"/>
<keyword evidence="5" id="KW-1185">Reference proteome</keyword>
<feature type="domain" description="Beta-lactamase-related" evidence="3">
    <location>
        <begin position="47"/>
        <end position="359"/>
    </location>
</feature>
<name>Q1ILV5_KORVE</name>
<dbReference type="Pfam" id="PF00144">
    <property type="entry name" value="Beta-lactamase"/>
    <property type="match status" value="1"/>
</dbReference>
<dbReference type="Proteomes" id="UP000002432">
    <property type="component" value="Chromosome"/>
</dbReference>
<organism evidence="4 5">
    <name type="scientific">Koribacter versatilis (strain Ellin345)</name>
    <dbReference type="NCBI Taxonomy" id="204669"/>
    <lineage>
        <taxon>Bacteria</taxon>
        <taxon>Pseudomonadati</taxon>
        <taxon>Acidobacteriota</taxon>
        <taxon>Terriglobia</taxon>
        <taxon>Terriglobales</taxon>
        <taxon>Candidatus Korobacteraceae</taxon>
        <taxon>Candidatus Korobacter</taxon>
    </lineage>
</organism>
<dbReference type="InterPro" id="IPR050491">
    <property type="entry name" value="AmpC-like"/>
</dbReference>
<feature type="region of interest" description="Disordered" evidence="1">
    <location>
        <begin position="456"/>
        <end position="488"/>
    </location>
</feature>
<evidence type="ECO:0000256" key="2">
    <source>
        <dbReference type="SAM" id="SignalP"/>
    </source>
</evidence>
<dbReference type="EMBL" id="CP000360">
    <property type="protein sequence ID" value="ABF42145.1"/>
    <property type="molecule type" value="Genomic_DNA"/>
</dbReference>
<dbReference type="EnsemblBacteria" id="ABF42145">
    <property type="protein sequence ID" value="ABF42145"/>
    <property type="gene ID" value="Acid345_3144"/>
</dbReference>
<reference evidence="4 5" key="1">
    <citation type="journal article" date="2009" name="Appl. Environ. Microbiol.">
        <title>Three genomes from the phylum Acidobacteria provide insight into the lifestyles of these microorganisms in soils.</title>
        <authorList>
            <person name="Ward N.L."/>
            <person name="Challacombe J.F."/>
            <person name="Janssen P.H."/>
            <person name="Henrissat B."/>
            <person name="Coutinho P.M."/>
            <person name="Wu M."/>
            <person name="Xie G."/>
            <person name="Haft D.H."/>
            <person name="Sait M."/>
            <person name="Badger J."/>
            <person name="Barabote R.D."/>
            <person name="Bradley B."/>
            <person name="Brettin T.S."/>
            <person name="Brinkac L.M."/>
            <person name="Bruce D."/>
            <person name="Creasy T."/>
            <person name="Daugherty S.C."/>
            <person name="Davidsen T.M."/>
            <person name="DeBoy R.T."/>
            <person name="Detter J.C."/>
            <person name="Dodson R.J."/>
            <person name="Durkin A.S."/>
            <person name="Ganapathy A."/>
            <person name="Gwinn-Giglio M."/>
            <person name="Han C.S."/>
            <person name="Khouri H."/>
            <person name="Kiss H."/>
            <person name="Kothari S.P."/>
            <person name="Madupu R."/>
            <person name="Nelson K.E."/>
            <person name="Nelson W.C."/>
            <person name="Paulsen I."/>
            <person name="Penn K."/>
            <person name="Ren Q."/>
            <person name="Rosovitz M.J."/>
            <person name="Selengut J.D."/>
            <person name="Shrivastava S."/>
            <person name="Sullivan S.A."/>
            <person name="Tapia R."/>
            <person name="Thompson L.S."/>
            <person name="Watkins K.L."/>
            <person name="Yang Q."/>
            <person name="Yu C."/>
            <person name="Zafar N."/>
            <person name="Zhou L."/>
            <person name="Kuske C.R."/>
        </authorList>
    </citation>
    <scope>NUCLEOTIDE SEQUENCE [LARGE SCALE GENOMIC DNA]</scope>
    <source>
        <strain evidence="4 5">Ellin345</strain>
    </source>
</reference>
<feature type="compositionally biased region" description="Basic and acidic residues" evidence="1">
    <location>
        <begin position="456"/>
        <end position="481"/>
    </location>
</feature>
<dbReference type="eggNOG" id="COG1680">
    <property type="taxonomic scope" value="Bacteria"/>
</dbReference>
<evidence type="ECO:0000313" key="4">
    <source>
        <dbReference type="EMBL" id="ABF42145.1"/>
    </source>
</evidence>